<dbReference type="AlphaFoldDB" id="A0AAW9QCB3"/>
<evidence type="ECO:0000256" key="1">
    <source>
        <dbReference type="SAM" id="SignalP"/>
    </source>
</evidence>
<keyword evidence="3" id="KW-1185">Reference proteome</keyword>
<name>A0AAW9QCB3_9BURK</name>
<dbReference type="Proteomes" id="UP001336250">
    <property type="component" value="Unassembled WGS sequence"/>
</dbReference>
<organism evidence="2 3">
    <name type="scientific">Aquincola agrisoli</name>
    <dbReference type="NCBI Taxonomy" id="3119538"/>
    <lineage>
        <taxon>Bacteria</taxon>
        <taxon>Pseudomonadati</taxon>
        <taxon>Pseudomonadota</taxon>
        <taxon>Betaproteobacteria</taxon>
        <taxon>Burkholderiales</taxon>
        <taxon>Sphaerotilaceae</taxon>
        <taxon>Aquincola</taxon>
    </lineage>
</organism>
<dbReference type="SUPFAM" id="SSF49785">
    <property type="entry name" value="Galactose-binding domain-like"/>
    <property type="match status" value="1"/>
</dbReference>
<feature type="signal peptide" evidence="1">
    <location>
        <begin position="1"/>
        <end position="27"/>
    </location>
</feature>
<feature type="chain" id="PRO_5043634226" evidence="1">
    <location>
        <begin position="28"/>
        <end position="191"/>
    </location>
</feature>
<gene>
    <name evidence="2" type="ORF">V4F39_08785</name>
</gene>
<evidence type="ECO:0000313" key="3">
    <source>
        <dbReference type="Proteomes" id="UP001336250"/>
    </source>
</evidence>
<accession>A0AAW9QCB3</accession>
<dbReference type="Gene3D" id="2.60.120.260">
    <property type="entry name" value="Galactose-binding domain-like"/>
    <property type="match status" value="1"/>
</dbReference>
<dbReference type="InterPro" id="IPR008979">
    <property type="entry name" value="Galactose-bd-like_sf"/>
</dbReference>
<dbReference type="EMBL" id="JAZIBG010000020">
    <property type="protein sequence ID" value="MEF7614003.1"/>
    <property type="molecule type" value="Genomic_DNA"/>
</dbReference>
<reference evidence="2 3" key="1">
    <citation type="submission" date="2024-02" db="EMBL/GenBank/DDBJ databases">
        <title>Genome sequence of Aquincola sp. MAHUQ-54.</title>
        <authorList>
            <person name="Huq M.A."/>
        </authorList>
    </citation>
    <scope>NUCLEOTIDE SEQUENCE [LARGE SCALE GENOMIC DNA]</scope>
    <source>
        <strain evidence="2 3">MAHUQ-54</strain>
    </source>
</reference>
<proteinExistence type="predicted"/>
<evidence type="ECO:0000313" key="2">
    <source>
        <dbReference type="EMBL" id="MEF7614003.1"/>
    </source>
</evidence>
<dbReference type="RefSeq" id="WP_332288943.1">
    <property type="nucleotide sequence ID" value="NZ_JAZIBG010000020.1"/>
</dbReference>
<comment type="caution">
    <text evidence="2">The sequence shown here is derived from an EMBL/GenBank/DDBJ whole genome shotgun (WGS) entry which is preliminary data.</text>
</comment>
<keyword evidence="1" id="KW-0732">Signal</keyword>
<sequence length="191" mass="19555">MKKIDTPWTRAALVAAAAVAFSAAAQAALVNGSFETGDLSGWTAAGDASFIGVADGIGRADSHAAFFGPDPLGGISQTLQTAAGGLYQVEFWLALDDSATPSSFSWAWNGVQQGVVTNAAAFDFTRFTATVTATGGSSQLSFDFANPQSFFRIDDITVSAVPEPSAAMMALAGMLLLAAARRGGRQRPPAG</sequence>
<protein>
    <submittedName>
        <fullName evidence="2">PEP-CTERM sorting domain-containing protein</fullName>
    </submittedName>
</protein>